<dbReference type="EMBL" id="LWQS01000030">
    <property type="protein sequence ID" value="OAN48579.1"/>
    <property type="molecule type" value="Genomic_DNA"/>
</dbReference>
<evidence type="ECO:0000313" key="2">
    <source>
        <dbReference type="EMBL" id="OAN48579.1"/>
    </source>
</evidence>
<feature type="transmembrane region" description="Helical" evidence="1">
    <location>
        <begin position="67"/>
        <end position="87"/>
    </location>
</feature>
<feature type="transmembrane region" description="Helical" evidence="1">
    <location>
        <begin position="174"/>
        <end position="199"/>
    </location>
</feature>
<evidence type="ECO:0008006" key="4">
    <source>
        <dbReference type="Google" id="ProtNLM"/>
    </source>
</evidence>
<dbReference type="STRING" id="1707952.A6A03_07330"/>
<feature type="transmembrane region" description="Helical" evidence="1">
    <location>
        <begin position="267"/>
        <end position="285"/>
    </location>
</feature>
<feature type="transmembrane region" description="Helical" evidence="1">
    <location>
        <begin position="211"/>
        <end position="236"/>
    </location>
</feature>
<evidence type="ECO:0000313" key="3">
    <source>
        <dbReference type="Proteomes" id="UP000078287"/>
    </source>
</evidence>
<feature type="transmembrane region" description="Helical" evidence="1">
    <location>
        <begin position="354"/>
        <end position="373"/>
    </location>
</feature>
<protein>
    <recommendedName>
        <fullName evidence="4">Glycosyltransferase RgtA/B/C/D-like domain-containing protein</fullName>
    </recommendedName>
</protein>
<sequence length="532" mass="57871">MSTLPLDHLLDTGKRQMSLLPWHWFWGGLLSGLVLYLPFGSIQHDLNGVAEAMAIARGGNDIFRPNHMLYGIIGRFAYTTAQTLGYAGPVDPILKFITALAGATTIGLASLALRRLSATPSGALLGIALLALSWAQWSFSTDIYYIPLAAAFSAGAFASSLYPPRIATSLLTGLCCALAILTWQACVFLVPMIAISPLVNHRQQPFRDRLSAVAAIAGACGLILSLCYLSVAFFVYGYRDLTEIMSWLANYGGARLPVWGTWSPDRIVPAGISAIASIIPLWSGIGLRRLLSGSLPIDKIPALLSLLALLGGAGMSIWLAVRRHHLPYRQLVWLGATYALFVPFIIWWDPYEPKWFVVPNLFLAAAIAVVWGSPALPRPTTILAGVCVLLIGWGNFQAAIWPRATVPNPNLETAACVAQHLRTGDLLIETDWSFGGYLNYFYGCDTVSLIDLSARVNDDSALVAAIADVIRERQTRGGRVFIEDLDSYGPAQQAWFFTHTGVAHTALHSFPQQPAFVCANRRFEQLTLSASR</sequence>
<keyword evidence="1" id="KW-0472">Membrane</keyword>
<dbReference type="AlphaFoldDB" id="A0A178MJ01"/>
<dbReference type="RefSeq" id="WP_066782742.1">
    <property type="nucleotide sequence ID" value="NZ_LWQS01000030.1"/>
</dbReference>
<keyword evidence="3" id="KW-1185">Reference proteome</keyword>
<name>A0A178MJ01_9CHLR</name>
<gene>
    <name evidence="2" type="ORF">A6A03_07330</name>
</gene>
<feature type="transmembrane region" description="Helical" evidence="1">
    <location>
        <begin position="20"/>
        <end position="39"/>
    </location>
</feature>
<keyword evidence="1" id="KW-1133">Transmembrane helix</keyword>
<evidence type="ECO:0000256" key="1">
    <source>
        <dbReference type="SAM" id="Phobius"/>
    </source>
</evidence>
<feature type="transmembrane region" description="Helical" evidence="1">
    <location>
        <begin position="380"/>
        <end position="401"/>
    </location>
</feature>
<feature type="transmembrane region" description="Helical" evidence="1">
    <location>
        <begin position="93"/>
        <end position="113"/>
    </location>
</feature>
<feature type="transmembrane region" description="Helical" evidence="1">
    <location>
        <begin position="143"/>
        <end position="162"/>
    </location>
</feature>
<comment type="caution">
    <text evidence="2">The sequence shown here is derived from an EMBL/GenBank/DDBJ whole genome shotgun (WGS) entry which is preliminary data.</text>
</comment>
<keyword evidence="1" id="KW-0812">Transmembrane</keyword>
<feature type="transmembrane region" description="Helical" evidence="1">
    <location>
        <begin position="331"/>
        <end position="348"/>
    </location>
</feature>
<reference evidence="2 3" key="1">
    <citation type="submission" date="2016-04" db="EMBL/GenBank/DDBJ databases">
        <title>Chloroflexus islandicus sp. nov., a thermophilic filamentous anoxygenic phototrophic bacterium from geyser Strokkur (Iceland).</title>
        <authorList>
            <person name="Gaisin V.A."/>
            <person name="Kalashnikov A.M."/>
            <person name="Sukhacheva M.V."/>
            <person name="Grouzdev D.S."/>
            <person name="Ivanov T.M."/>
            <person name="Kuznetsov B."/>
            <person name="Gorlenko V.M."/>
        </authorList>
    </citation>
    <scope>NUCLEOTIDE SEQUENCE [LARGE SCALE GENOMIC DNA]</scope>
    <source>
        <strain evidence="3">isl-2</strain>
    </source>
</reference>
<feature type="transmembrane region" description="Helical" evidence="1">
    <location>
        <begin position="120"/>
        <end position="137"/>
    </location>
</feature>
<accession>A0A178MJ01</accession>
<dbReference type="Proteomes" id="UP000078287">
    <property type="component" value="Unassembled WGS sequence"/>
</dbReference>
<organism evidence="2 3">
    <name type="scientific">Chloroflexus islandicus</name>
    <dbReference type="NCBI Taxonomy" id="1707952"/>
    <lineage>
        <taxon>Bacteria</taxon>
        <taxon>Bacillati</taxon>
        <taxon>Chloroflexota</taxon>
        <taxon>Chloroflexia</taxon>
        <taxon>Chloroflexales</taxon>
        <taxon>Chloroflexineae</taxon>
        <taxon>Chloroflexaceae</taxon>
        <taxon>Chloroflexus</taxon>
    </lineage>
</organism>
<proteinExistence type="predicted"/>
<feature type="transmembrane region" description="Helical" evidence="1">
    <location>
        <begin position="300"/>
        <end position="319"/>
    </location>
</feature>